<proteinExistence type="predicted"/>
<reference evidence="1" key="1">
    <citation type="submission" date="2020-06" db="EMBL/GenBank/DDBJ databases">
        <authorList>
            <consortium name="Plant Systems Biology data submission"/>
        </authorList>
    </citation>
    <scope>NUCLEOTIDE SEQUENCE</scope>
    <source>
        <strain evidence="1">D6</strain>
    </source>
</reference>
<dbReference type="AlphaFoldDB" id="A0A9N8H694"/>
<comment type="caution">
    <text evidence="1">The sequence shown here is derived from an EMBL/GenBank/DDBJ whole genome shotgun (WGS) entry which is preliminary data.</text>
</comment>
<dbReference type="EMBL" id="CAICTM010000039">
    <property type="protein sequence ID" value="CAB9498493.1"/>
    <property type="molecule type" value="Genomic_DNA"/>
</dbReference>
<accession>A0A9N8H694</accession>
<evidence type="ECO:0000313" key="2">
    <source>
        <dbReference type="Proteomes" id="UP001153069"/>
    </source>
</evidence>
<dbReference type="Proteomes" id="UP001153069">
    <property type="component" value="Unassembled WGS sequence"/>
</dbReference>
<keyword evidence="2" id="KW-1185">Reference proteome</keyword>
<protein>
    <submittedName>
        <fullName evidence="1">Uncharacterized protein</fullName>
    </submittedName>
</protein>
<name>A0A9N8H694_9STRA</name>
<organism evidence="1 2">
    <name type="scientific">Seminavis robusta</name>
    <dbReference type="NCBI Taxonomy" id="568900"/>
    <lineage>
        <taxon>Eukaryota</taxon>
        <taxon>Sar</taxon>
        <taxon>Stramenopiles</taxon>
        <taxon>Ochrophyta</taxon>
        <taxon>Bacillariophyta</taxon>
        <taxon>Bacillariophyceae</taxon>
        <taxon>Bacillariophycidae</taxon>
        <taxon>Naviculales</taxon>
        <taxon>Naviculaceae</taxon>
        <taxon>Seminavis</taxon>
    </lineage>
</organism>
<evidence type="ECO:0000313" key="1">
    <source>
        <dbReference type="EMBL" id="CAB9498493.1"/>
    </source>
</evidence>
<gene>
    <name evidence="1" type="ORF">SEMRO_39_G024220.1</name>
</gene>
<sequence length="165" mass="18156">MKNVERTEGLLQSAYRHTLIQEDLIDSMGGEAYDLALGQSKSSMRQNHHRTHRVQALQDEALAAMHTTRWINQIQATTGVHQTAAVAGKITLSLVTGNHNIPHLKTELLARGLSEEELSGKKIKALKTMLKEHESQRLGGQGDNSVANIKAFEPQSDAPFVLKGN</sequence>